<protein>
    <submittedName>
        <fullName evidence="1">Uncharacterized protein</fullName>
    </submittedName>
</protein>
<sequence length="49" mass="5943">MFRRNRIFERTETTPSITAGLTRGVRLLRNHLSEWPRRYVEMRIGGRVR</sequence>
<proteinExistence type="predicted"/>
<evidence type="ECO:0000313" key="2">
    <source>
        <dbReference type="Proteomes" id="UP000185608"/>
    </source>
</evidence>
<dbReference type="GeneID" id="43389799"/>
<dbReference type="STRING" id="1873524.HSR6_0019"/>
<evidence type="ECO:0000313" key="1">
    <source>
        <dbReference type="EMBL" id="AOW79229.1"/>
    </source>
</evidence>
<dbReference type="RefSeq" id="WP_157754344.1">
    <property type="nucleotide sequence ID" value="NZ_CP016070.1"/>
</dbReference>
<reference evidence="1 2" key="1">
    <citation type="submission" date="2016-06" db="EMBL/GenBank/DDBJ databases">
        <title>Discovery of anaerobic lithoheterotrophic haloarchaeon capable of sulfur respiration by hydrogen and formate.</title>
        <authorList>
            <person name="Sorokin D.Y."/>
            <person name="Kublanov I.V."/>
            <person name="Roman P."/>
            <person name="Sinninghe Damste J.S."/>
            <person name="Golyshin P.N."/>
            <person name="Rojo D."/>
            <person name="Ciordia S."/>
            <person name="Mena Md.C."/>
            <person name="Ferrer M."/>
            <person name="Smedile F."/>
            <person name="Messina E."/>
            <person name="La Cono V."/>
            <person name="Yakimov M.M."/>
        </authorList>
    </citation>
    <scope>NUCLEOTIDE SEQUENCE [LARGE SCALE GENOMIC DNA]</scope>
    <source>
        <strain evidence="1 2">HTSR1</strain>
    </source>
</reference>
<gene>
    <name evidence="1" type="ORF">HTSR_0019</name>
</gene>
<dbReference type="EMBL" id="CP016070">
    <property type="protein sequence ID" value="AOW79229.1"/>
    <property type="molecule type" value="Genomic_DNA"/>
</dbReference>
<dbReference type="Proteomes" id="UP000185608">
    <property type="component" value="Chromosome"/>
</dbReference>
<dbReference type="AlphaFoldDB" id="A0A1D8S1J7"/>
<accession>A0A1D8S1J7</accession>
<name>A0A1D8S1J7_9EURY</name>
<organism evidence="1 2">
    <name type="scientific">Halodesulfurarchaeum formicicum</name>
    <dbReference type="NCBI Taxonomy" id="1873524"/>
    <lineage>
        <taxon>Archaea</taxon>
        <taxon>Methanobacteriati</taxon>
        <taxon>Methanobacteriota</taxon>
        <taxon>Stenosarchaea group</taxon>
        <taxon>Halobacteria</taxon>
        <taxon>Halobacteriales</taxon>
        <taxon>Halobacteriaceae</taxon>
        <taxon>Halodesulfurarchaeum</taxon>
    </lineage>
</organism>
<dbReference type="KEGG" id="halh:HTSR_0019"/>